<evidence type="ECO:0000313" key="1">
    <source>
        <dbReference type="EnsemblPlants" id="AVESA.00010b.r2.1DG0158360.1.CDS"/>
    </source>
</evidence>
<protein>
    <submittedName>
        <fullName evidence="1">Uncharacterized protein</fullName>
    </submittedName>
</protein>
<organism evidence="1 2">
    <name type="scientific">Avena sativa</name>
    <name type="common">Oat</name>
    <dbReference type="NCBI Taxonomy" id="4498"/>
    <lineage>
        <taxon>Eukaryota</taxon>
        <taxon>Viridiplantae</taxon>
        <taxon>Streptophyta</taxon>
        <taxon>Embryophyta</taxon>
        <taxon>Tracheophyta</taxon>
        <taxon>Spermatophyta</taxon>
        <taxon>Magnoliopsida</taxon>
        <taxon>Liliopsida</taxon>
        <taxon>Poales</taxon>
        <taxon>Poaceae</taxon>
        <taxon>BOP clade</taxon>
        <taxon>Pooideae</taxon>
        <taxon>Poodae</taxon>
        <taxon>Poeae</taxon>
        <taxon>Poeae Chloroplast Group 1 (Aveneae type)</taxon>
        <taxon>Aveninae</taxon>
        <taxon>Avena</taxon>
    </lineage>
</organism>
<evidence type="ECO:0000313" key="2">
    <source>
        <dbReference type="Proteomes" id="UP001732700"/>
    </source>
</evidence>
<accession>A0ACD5U084</accession>
<dbReference type="EnsemblPlants" id="AVESA.00010b.r2.1DG0158360.1">
    <property type="protein sequence ID" value="AVESA.00010b.r2.1DG0158360.1.CDS"/>
    <property type="gene ID" value="AVESA.00010b.r2.1DG0158360"/>
</dbReference>
<sequence length="479" mass="54018">MGYPFHQPTFGELVEGMDECELADMHKEKVEALMVYDPKRKALVPSRFCSFHLAGFDLDEKSTAPLGPPYEPDPSLKRERLTEYVAANERFEMADSSIDVISVRVVRASPAHTYPVEVYGKIIARDEVDHKCVYLFDRERKDAQLIKTEKDMLALTGPYRALVTLGWMYFEFDLRTKGKGDENADVPFSKGVISYYYNPFHKRIISQLPSFHSTVKLVLQRVSLPVAASIEVNVVGEGQDDSFAHYHGKITAGTTKDYKQHMVLYDSSVPSSRGLVSGNGSLVLNRNLVAVKGFVEDRALEKDEKLVLYVCFLGAGCEIEDEDKKLPAQEDDDEEDDEDEEKKENEDGESDGVCDEDGDGESDEVCDEDGDGESDEVCDEDGDGESDEVCDEDGDGESDEVCDEDGDGDGEEEEEHPKNVVTLRYPQVETVWEYGSPKLQVKVNWTVVRDLPEWTDFFHRYTLLPKGYKSPDYRHGGFY</sequence>
<reference evidence="1" key="1">
    <citation type="submission" date="2021-05" db="EMBL/GenBank/DDBJ databases">
        <authorList>
            <person name="Scholz U."/>
            <person name="Mascher M."/>
            <person name="Fiebig A."/>
        </authorList>
    </citation>
    <scope>NUCLEOTIDE SEQUENCE [LARGE SCALE GENOMIC DNA]</scope>
</reference>
<name>A0ACD5U084_AVESA</name>
<keyword evidence="2" id="KW-1185">Reference proteome</keyword>
<proteinExistence type="predicted"/>
<reference evidence="1" key="2">
    <citation type="submission" date="2025-09" db="UniProtKB">
        <authorList>
            <consortium name="EnsemblPlants"/>
        </authorList>
    </citation>
    <scope>IDENTIFICATION</scope>
</reference>
<dbReference type="Proteomes" id="UP001732700">
    <property type="component" value="Chromosome 1D"/>
</dbReference>